<organism evidence="1">
    <name type="scientific">Timema bartmani</name>
    <dbReference type="NCBI Taxonomy" id="61472"/>
    <lineage>
        <taxon>Eukaryota</taxon>
        <taxon>Metazoa</taxon>
        <taxon>Ecdysozoa</taxon>
        <taxon>Arthropoda</taxon>
        <taxon>Hexapoda</taxon>
        <taxon>Insecta</taxon>
        <taxon>Pterygota</taxon>
        <taxon>Neoptera</taxon>
        <taxon>Polyneoptera</taxon>
        <taxon>Phasmatodea</taxon>
        <taxon>Timematodea</taxon>
        <taxon>Timematoidea</taxon>
        <taxon>Timematidae</taxon>
        <taxon>Timema</taxon>
    </lineage>
</organism>
<dbReference type="AlphaFoldDB" id="A0A7R9FDK8"/>
<gene>
    <name evidence="1" type="ORF">TBIB3V08_LOCUS13393</name>
</gene>
<protein>
    <submittedName>
        <fullName evidence="1">Uncharacterized protein</fullName>
    </submittedName>
</protein>
<accession>A0A7R9FDK8</accession>
<evidence type="ECO:0000313" key="1">
    <source>
        <dbReference type="EMBL" id="CAD7451124.1"/>
    </source>
</evidence>
<sequence length="86" mass="10033">MNTQFACFQPSQYFKVKPRMVDKSNNFYILISQSVVLVLKKFYSQLHSPYHVTVPTNEMVRDFVQSKTLEENRLQQGASIKQSADQ</sequence>
<reference evidence="1" key="1">
    <citation type="submission" date="2020-11" db="EMBL/GenBank/DDBJ databases">
        <authorList>
            <person name="Tran Van P."/>
        </authorList>
    </citation>
    <scope>NUCLEOTIDE SEQUENCE</scope>
</reference>
<name>A0A7R9FDK8_9NEOP</name>
<dbReference type="EMBL" id="OD584859">
    <property type="protein sequence ID" value="CAD7451124.1"/>
    <property type="molecule type" value="Genomic_DNA"/>
</dbReference>
<proteinExistence type="predicted"/>